<comment type="similarity">
    <text evidence="1">Belongs to the peptidase C59 family.</text>
</comment>
<dbReference type="EC" id="3.5.1.-" evidence="4"/>
<dbReference type="CDD" id="cd00542">
    <property type="entry name" value="Ntn_PVA"/>
    <property type="match status" value="1"/>
</dbReference>
<dbReference type="MEROPS" id="C59.001"/>
<accession>K8E1V6</accession>
<dbReference type="RefSeq" id="WP_015075374.1">
    <property type="nucleotide sequence ID" value="NC_019425.2"/>
</dbReference>
<sequence>MCTSIVMESLDGKHFLSRTMDFGFDLEATPSLCPRKYHWKSATDGSEFIGDYSLVGAGRNLGQMLFTDGVNEHGLSCAALYLPGESTYEPTTKAGKINLAPHEFLLWILTSCKSIEDLSDKLDSINLVDTKVPLLGIVTPLHWIMTDNTGKCVVIEPHGSPLEIITNPVKVLTNTPKLEWHISNLRNFIGIKPEQFASRKFGDFEATPFSQASGTSLLQGGFTPPERFVRAAYLKEYIDEAKNEEEAITNIWHVLNSVRIPRGVVMKNDGNPDITQYVASMCSESKTYYFTPYQNSQINCVTLTQDYIENGTAPISCGISKNQEFKWLNKS</sequence>
<dbReference type="OrthoDB" id="9794717at2"/>
<proteinExistence type="inferred from homology"/>
<dbReference type="Gene3D" id="3.60.60.10">
    <property type="entry name" value="Penicillin V Acylase, Chain A"/>
    <property type="match status" value="1"/>
</dbReference>
<protein>
    <submittedName>
        <fullName evidence="4">Linear amide C-N hydrolases, choloylglycine hydrolase family protein</fullName>
        <ecNumber evidence="4">3.5.1.-</ecNumber>
    </submittedName>
</protein>
<gene>
    <name evidence="4" type="primary">yxeI</name>
    <name evidence="4" type="ORF">BN424_349</name>
</gene>
<evidence type="ECO:0000313" key="4">
    <source>
        <dbReference type="EMBL" id="CCO09829.2"/>
    </source>
</evidence>
<dbReference type="InterPro" id="IPR029055">
    <property type="entry name" value="Ntn_hydrolases_N"/>
</dbReference>
<keyword evidence="5" id="KW-1185">Reference proteome</keyword>
<dbReference type="STRING" id="1234679.BN424_349"/>
<dbReference type="KEGG" id="cml:BN424_349"/>
<dbReference type="Pfam" id="PF02275">
    <property type="entry name" value="CBAH"/>
    <property type="match status" value="1"/>
</dbReference>
<keyword evidence="2 4" id="KW-0378">Hydrolase</keyword>
<dbReference type="InterPro" id="IPR052193">
    <property type="entry name" value="Peptidase_C59"/>
</dbReference>
<evidence type="ECO:0000256" key="1">
    <source>
        <dbReference type="ARBA" id="ARBA00006625"/>
    </source>
</evidence>
<dbReference type="eggNOG" id="COG3049">
    <property type="taxonomic scope" value="Bacteria"/>
</dbReference>
<dbReference type="EMBL" id="HE999757">
    <property type="protein sequence ID" value="CCO09829.2"/>
    <property type="molecule type" value="Genomic_DNA"/>
</dbReference>
<dbReference type="HOGENOM" id="CLU_045206_1_0_9"/>
<evidence type="ECO:0000313" key="5">
    <source>
        <dbReference type="Proteomes" id="UP000000212"/>
    </source>
</evidence>
<dbReference type="SUPFAM" id="SSF56235">
    <property type="entry name" value="N-terminal nucleophile aminohydrolases (Ntn hydrolases)"/>
    <property type="match status" value="1"/>
</dbReference>
<organism evidence="4 5">
    <name type="scientific">Carnobacterium maltaromaticum LMA28</name>
    <dbReference type="NCBI Taxonomy" id="1234679"/>
    <lineage>
        <taxon>Bacteria</taxon>
        <taxon>Bacillati</taxon>
        <taxon>Bacillota</taxon>
        <taxon>Bacilli</taxon>
        <taxon>Lactobacillales</taxon>
        <taxon>Carnobacteriaceae</taxon>
        <taxon>Carnobacterium</taxon>
    </lineage>
</organism>
<dbReference type="PANTHER" id="PTHR35527">
    <property type="entry name" value="CHOLOYLGLYCINE HYDROLASE"/>
    <property type="match status" value="1"/>
</dbReference>
<dbReference type="Proteomes" id="UP000000212">
    <property type="component" value="Chromosome"/>
</dbReference>
<feature type="domain" description="Choloylglycine hydrolase/NAAA C-terminal" evidence="3">
    <location>
        <begin position="2"/>
        <end position="308"/>
    </location>
</feature>
<evidence type="ECO:0000256" key="2">
    <source>
        <dbReference type="ARBA" id="ARBA00022801"/>
    </source>
</evidence>
<reference evidence="5" key="1">
    <citation type="journal article" date="2013" name="Genome Announc.">
        <title>Complete Chromosome Sequence of Carnobacterium maltaromaticum LMA 28.</title>
        <authorList>
            <person name="Cailliez-Grimal C."/>
            <person name="Chaillou S."/>
            <person name="Anba-Mondoloni J."/>
            <person name="Loux V."/>
            <person name="Afzal M.I."/>
            <person name="Rahman A."/>
            <person name="Kergourlay G."/>
            <person name="Champomier-Verges M.C."/>
            <person name="Zagorec M."/>
            <person name="Dalgaard P."/>
            <person name="Leisner J.J."/>
            <person name="Prevost H."/>
            <person name="Revol-Junelles A.M."/>
            <person name="Borges F."/>
        </authorList>
    </citation>
    <scope>NUCLEOTIDE SEQUENCE</scope>
    <source>
        <strain evidence="5">LMA28</strain>
    </source>
</reference>
<dbReference type="PANTHER" id="PTHR35527:SF2">
    <property type="entry name" value="HYDROLASE"/>
    <property type="match status" value="1"/>
</dbReference>
<dbReference type="InterPro" id="IPR029132">
    <property type="entry name" value="CBAH/NAAA_C"/>
</dbReference>
<evidence type="ECO:0000259" key="3">
    <source>
        <dbReference type="Pfam" id="PF02275"/>
    </source>
</evidence>
<dbReference type="GO" id="GO:0016787">
    <property type="term" value="F:hydrolase activity"/>
    <property type="evidence" value="ECO:0007669"/>
    <property type="project" value="UniProtKB-KW"/>
</dbReference>
<dbReference type="AlphaFoldDB" id="K8E1V6"/>
<name>K8E1V6_CARML</name>